<organism evidence="1">
    <name type="scientific">Siphoviridae sp. ctwfx1</name>
    <dbReference type="NCBI Taxonomy" id="2825732"/>
    <lineage>
        <taxon>Viruses</taxon>
        <taxon>Duplodnaviria</taxon>
        <taxon>Heunggongvirae</taxon>
        <taxon>Uroviricota</taxon>
        <taxon>Caudoviricetes</taxon>
    </lineage>
</organism>
<dbReference type="Gene3D" id="2.60.120.40">
    <property type="match status" value="1"/>
</dbReference>
<reference evidence="1" key="1">
    <citation type="journal article" date="2021" name="Proc. Natl. Acad. Sci. U.S.A.">
        <title>A Catalog of Tens of Thousands of Viruses from Human Metagenomes Reveals Hidden Associations with Chronic Diseases.</title>
        <authorList>
            <person name="Tisza M.J."/>
            <person name="Buck C.B."/>
        </authorList>
    </citation>
    <scope>NUCLEOTIDE SEQUENCE</scope>
    <source>
        <strain evidence="1">Ctwfx1</strain>
    </source>
</reference>
<name>A0A8S5UVR2_9CAUD</name>
<protein>
    <submittedName>
        <fullName evidence="1">Uncharacterized protein</fullName>
    </submittedName>
</protein>
<sequence>MPRLSYFVKGDTEMSCKSALYAAMQTPSAVAVGGVIPLGSLIRRYGCDVSLNGNAVNITGAGYYDVDASLTVAPAAVGTVTVTLFKDGVAIPGATASATAAAASDALDLNITALVRQVCCAAGSALTLVLTGAAASVENVALRVQRI</sequence>
<accession>A0A8S5UVR2</accession>
<dbReference type="EMBL" id="BK016147">
    <property type="protein sequence ID" value="DAF98454.1"/>
    <property type="molecule type" value="Genomic_DNA"/>
</dbReference>
<dbReference type="InterPro" id="IPR008983">
    <property type="entry name" value="Tumour_necrosis_fac-like_dom"/>
</dbReference>
<proteinExistence type="predicted"/>
<evidence type="ECO:0000313" key="1">
    <source>
        <dbReference type="EMBL" id="DAF98454.1"/>
    </source>
</evidence>